<gene>
    <name evidence="3" type="ORF">AB1Y20_000351</name>
</gene>
<comment type="caution">
    <text evidence="3">The sequence shown here is derived from an EMBL/GenBank/DDBJ whole genome shotgun (WGS) entry which is preliminary data.</text>
</comment>
<evidence type="ECO:0000313" key="3">
    <source>
        <dbReference type="EMBL" id="KAL1529402.1"/>
    </source>
</evidence>
<dbReference type="GO" id="GO:0005506">
    <property type="term" value="F:iron ion binding"/>
    <property type="evidence" value="ECO:0007669"/>
    <property type="project" value="InterPro"/>
</dbReference>
<feature type="domain" description="Desulfoferrodoxin ferrous iron-binding" evidence="2">
    <location>
        <begin position="75"/>
        <end position="162"/>
    </location>
</feature>
<dbReference type="Gene3D" id="2.60.40.730">
    <property type="entry name" value="SOR catalytic domain"/>
    <property type="match status" value="1"/>
</dbReference>
<name>A0AB34K7P1_PRYPA</name>
<dbReference type="SUPFAM" id="SSF49367">
    <property type="entry name" value="Superoxide reductase-like"/>
    <property type="match status" value="1"/>
</dbReference>
<evidence type="ECO:0000313" key="4">
    <source>
        <dbReference type="Proteomes" id="UP001515480"/>
    </source>
</evidence>
<keyword evidence="1" id="KW-0732">Signal</keyword>
<dbReference type="InterPro" id="IPR002742">
    <property type="entry name" value="Desulfoferrodoxin_Fe-bd_dom"/>
</dbReference>
<proteinExistence type="predicted"/>
<reference evidence="3 4" key="1">
    <citation type="journal article" date="2024" name="Science">
        <title>Giant polyketide synthase enzymes in the biosynthesis of giant marine polyether toxins.</title>
        <authorList>
            <person name="Fallon T.R."/>
            <person name="Shende V.V."/>
            <person name="Wierzbicki I.H."/>
            <person name="Pendleton A.L."/>
            <person name="Watervoot N.F."/>
            <person name="Auber R.P."/>
            <person name="Gonzalez D.J."/>
            <person name="Wisecaver J.H."/>
            <person name="Moore B.S."/>
        </authorList>
    </citation>
    <scope>NUCLEOTIDE SEQUENCE [LARGE SCALE GENOMIC DNA]</scope>
    <source>
        <strain evidence="3 4">12B1</strain>
    </source>
</reference>
<evidence type="ECO:0000259" key="2">
    <source>
        <dbReference type="Pfam" id="PF01880"/>
    </source>
</evidence>
<organism evidence="3 4">
    <name type="scientific">Prymnesium parvum</name>
    <name type="common">Toxic golden alga</name>
    <dbReference type="NCBI Taxonomy" id="97485"/>
    <lineage>
        <taxon>Eukaryota</taxon>
        <taxon>Haptista</taxon>
        <taxon>Haptophyta</taxon>
        <taxon>Prymnesiophyceae</taxon>
        <taxon>Prymnesiales</taxon>
        <taxon>Prymnesiaceae</taxon>
        <taxon>Prymnesium</taxon>
    </lineage>
</organism>
<evidence type="ECO:0000256" key="1">
    <source>
        <dbReference type="SAM" id="SignalP"/>
    </source>
</evidence>
<dbReference type="EMBL" id="JBGBPQ010000001">
    <property type="protein sequence ID" value="KAL1529402.1"/>
    <property type="molecule type" value="Genomic_DNA"/>
</dbReference>
<dbReference type="InterPro" id="IPR036073">
    <property type="entry name" value="Desulfoferrodoxin_Fe-bd_dom_sf"/>
</dbReference>
<dbReference type="GO" id="GO:0016491">
    <property type="term" value="F:oxidoreductase activity"/>
    <property type="evidence" value="ECO:0007669"/>
    <property type="project" value="InterPro"/>
</dbReference>
<dbReference type="Proteomes" id="UP001515480">
    <property type="component" value="Unassembled WGS sequence"/>
</dbReference>
<feature type="signal peptide" evidence="1">
    <location>
        <begin position="1"/>
        <end position="16"/>
    </location>
</feature>
<protein>
    <recommendedName>
        <fullName evidence="2">Desulfoferrodoxin ferrous iron-binding domain-containing protein</fullName>
    </recommendedName>
</protein>
<feature type="chain" id="PRO_5044276661" description="Desulfoferrodoxin ferrous iron-binding domain-containing protein" evidence="1">
    <location>
        <begin position="17"/>
        <end position="168"/>
    </location>
</feature>
<sequence>MLACLALTCALRVAPAAMHMSALPDAPPSCLTRRAALAAAAALASGASPAHASLVAAKVTQLDKAAETRNSVGAPEKHLPSLLAEGGGKEAKLTMTVPHVMDPEKPHFIEYMWLKDVGTDAVLAVKALKASDPSPPTLVASVAKGKTVVPMLYCNLHGLWEGKPFAVA</sequence>
<keyword evidence="4" id="KW-1185">Reference proteome</keyword>
<dbReference type="AlphaFoldDB" id="A0AB34K7P1"/>
<accession>A0AB34K7P1</accession>
<dbReference type="Pfam" id="PF01880">
    <property type="entry name" value="Desulfoferrodox"/>
    <property type="match status" value="1"/>
</dbReference>